<dbReference type="EMBL" id="AHZP02000605">
    <property type="protein sequence ID" value="KYK70138.1"/>
    <property type="molecule type" value="Genomic_DNA"/>
</dbReference>
<dbReference type="Proteomes" id="UP000075225">
    <property type="component" value="Unassembled WGS sequence"/>
</dbReference>
<dbReference type="VEuPathDB" id="ToxoDB:TGPRC2_423780"/>
<protein>
    <submittedName>
        <fullName evidence="1">Uncharacterized protein</fullName>
    </submittedName>
</protein>
<organism evidence="1 2">
    <name type="scientific">Toxoplasma gondii TgCatPRC2</name>
    <dbReference type="NCBI Taxonomy" id="1130821"/>
    <lineage>
        <taxon>Eukaryota</taxon>
        <taxon>Sar</taxon>
        <taxon>Alveolata</taxon>
        <taxon>Apicomplexa</taxon>
        <taxon>Conoidasida</taxon>
        <taxon>Coccidia</taxon>
        <taxon>Eucoccidiorida</taxon>
        <taxon>Eimeriorina</taxon>
        <taxon>Sarcocystidae</taxon>
        <taxon>Toxoplasma</taxon>
    </lineage>
</organism>
<proteinExistence type="predicted"/>
<sequence>MSPLHGGNRFRRGRLATVDDARRMGGFSLRVAFLFLFVSWCLPLRGFRPHLLESSRLLCSPSALMIPLVISSATKSSKHPFLSRLWGMCVHPVLLEAEEKPALLFSPLLLEPFHTSHSRFRDLRLRIAFAFLEKTSNCGLAAAFASLGECVCRSRCTARRRRRKGVSSILEIVSVLTEVLHLEFRHRMQHGASSRCFALRRSSICFFWGLQVLLPHPEASVRPFQSRRRTKRNRKRMRISLSRSSLAVCLSHKDWSCLEKKRQSRETSPV</sequence>
<dbReference type="AlphaFoldDB" id="A0A151HLG4"/>
<comment type="caution">
    <text evidence="1">The sequence shown here is derived from an EMBL/GenBank/DDBJ whole genome shotgun (WGS) entry which is preliminary data.</text>
</comment>
<evidence type="ECO:0000313" key="2">
    <source>
        <dbReference type="Proteomes" id="UP000075225"/>
    </source>
</evidence>
<accession>A0A151HLG4</accession>
<reference evidence="2" key="1">
    <citation type="submission" date="2016-03" db="EMBL/GenBank/DDBJ databases">
        <authorList>
            <person name="Sibley D."/>
            <person name="Venepally P."/>
            <person name="Karamycheva S."/>
            <person name="Hadjithomas M."/>
            <person name="Khan A."/>
            <person name="Brunk B."/>
            <person name="Roos D."/>
            <person name="Caler E."/>
            <person name="Lorenzi H."/>
        </authorList>
    </citation>
    <scope>NUCLEOTIDE SEQUENCE [LARGE SCALE GENOMIC DNA]</scope>
    <source>
        <strain evidence="2">TgCatPRC2</strain>
    </source>
</reference>
<name>A0A151HLG4_TOXGO</name>
<gene>
    <name evidence="1" type="ORF">TGPRC2_423780</name>
</gene>
<evidence type="ECO:0000313" key="1">
    <source>
        <dbReference type="EMBL" id="KYK70138.1"/>
    </source>
</evidence>